<dbReference type="OrthoDB" id="7916272at2"/>
<evidence type="ECO:0000313" key="1">
    <source>
        <dbReference type="EMBL" id="AWM35903.1"/>
    </source>
</evidence>
<dbReference type="KEGG" id="gog:C1280_14790"/>
<accession>A0A2Z3H3I0</accession>
<proteinExistence type="predicted"/>
<protein>
    <submittedName>
        <fullName evidence="2">Uncharacterized protein</fullName>
    </submittedName>
</protein>
<name>A0A2Z3H3I0_9BACT</name>
<dbReference type="KEGG" id="gog:C1280_02010"/>
<evidence type="ECO:0000313" key="2">
    <source>
        <dbReference type="EMBL" id="AWM38136.1"/>
    </source>
</evidence>
<organism evidence="2 3">
    <name type="scientific">Gemmata obscuriglobus</name>
    <dbReference type="NCBI Taxonomy" id="114"/>
    <lineage>
        <taxon>Bacteria</taxon>
        <taxon>Pseudomonadati</taxon>
        <taxon>Planctomycetota</taxon>
        <taxon>Planctomycetia</taxon>
        <taxon>Gemmatales</taxon>
        <taxon>Gemmataceae</taxon>
        <taxon>Gemmata</taxon>
    </lineage>
</organism>
<evidence type="ECO:0000313" key="3">
    <source>
        <dbReference type="Proteomes" id="UP000245802"/>
    </source>
</evidence>
<dbReference type="EMBL" id="CP025958">
    <property type="protein sequence ID" value="AWM35903.1"/>
    <property type="molecule type" value="Genomic_DNA"/>
</dbReference>
<gene>
    <name evidence="1" type="ORF">C1280_02010</name>
    <name evidence="2" type="ORF">C1280_14790</name>
</gene>
<dbReference type="AlphaFoldDB" id="A0A2Z3H3I0"/>
<keyword evidence="3" id="KW-1185">Reference proteome</keyword>
<dbReference type="EMBL" id="CP025958">
    <property type="protein sequence ID" value="AWM38136.1"/>
    <property type="molecule type" value="Genomic_DNA"/>
</dbReference>
<dbReference type="Proteomes" id="UP000245802">
    <property type="component" value="Chromosome"/>
</dbReference>
<sequence length="94" mass="9633">MPADRHKDTGLDAPGDIGIAVVPSDTTDLPNGPCRAFDVGTAGDVRVIFASDASNGGTGTPVTLKNRAAGMPYPYRVRRVLATGTTGGDITAIY</sequence>
<dbReference type="RefSeq" id="WP_010042887.1">
    <property type="nucleotide sequence ID" value="NZ_CP025958.1"/>
</dbReference>
<reference evidence="2 3" key="1">
    <citation type="submission" date="2018-01" db="EMBL/GenBank/DDBJ databases">
        <title>G. obscuriglobus.</title>
        <authorList>
            <person name="Franke J."/>
            <person name="Blomberg W."/>
            <person name="Selmecki A."/>
        </authorList>
    </citation>
    <scope>NUCLEOTIDE SEQUENCE [LARGE SCALE GENOMIC DNA]</scope>
    <source>
        <strain evidence="2 3">DSM 5831</strain>
    </source>
</reference>